<dbReference type="AlphaFoldDB" id="A0A158QL25"/>
<evidence type="ECO:0000256" key="5">
    <source>
        <dbReference type="ARBA" id="ARBA00022741"/>
    </source>
</evidence>
<feature type="repeat" description="WD" evidence="11">
    <location>
        <begin position="149"/>
        <end position="184"/>
    </location>
</feature>
<feature type="repeat" description="WD" evidence="11">
    <location>
        <begin position="64"/>
        <end position="105"/>
    </location>
</feature>
<evidence type="ECO:0000256" key="12">
    <source>
        <dbReference type="RuleBase" id="RU003651"/>
    </source>
</evidence>
<keyword evidence="4" id="KW-0677">Repeat</keyword>
<keyword evidence="15" id="KW-1185">Reference proteome</keyword>
<dbReference type="PROSITE" id="PS00674">
    <property type="entry name" value="AAA"/>
    <property type="match status" value="1"/>
</dbReference>
<keyword evidence="8" id="KW-0496">Mitochondrion</keyword>
<feature type="domain" description="AAA+ ATPase" evidence="13">
    <location>
        <begin position="387"/>
        <end position="524"/>
    </location>
</feature>
<dbReference type="PRINTS" id="PR00320">
    <property type="entry name" value="GPROTEINBRPT"/>
</dbReference>
<dbReference type="Pfam" id="PF00004">
    <property type="entry name" value="AAA"/>
    <property type="match status" value="1"/>
</dbReference>
<dbReference type="GO" id="GO:0043022">
    <property type="term" value="F:ribosome binding"/>
    <property type="evidence" value="ECO:0007669"/>
    <property type="project" value="InterPro"/>
</dbReference>
<evidence type="ECO:0000256" key="3">
    <source>
        <dbReference type="ARBA" id="ARBA00022574"/>
    </source>
</evidence>
<keyword evidence="6 12" id="KW-0067">ATP-binding</keyword>
<dbReference type="GO" id="GO:0005524">
    <property type="term" value="F:ATP binding"/>
    <property type="evidence" value="ECO:0007669"/>
    <property type="project" value="UniProtKB-KW"/>
</dbReference>
<dbReference type="GO" id="GO:0005840">
    <property type="term" value="C:ribosome"/>
    <property type="evidence" value="ECO:0007669"/>
    <property type="project" value="UniProtKB-KW"/>
</dbReference>
<dbReference type="InterPro" id="IPR003960">
    <property type="entry name" value="ATPase_AAA_CS"/>
</dbReference>
<dbReference type="OMA" id="QIATYTH"/>
<evidence type="ECO:0000256" key="11">
    <source>
        <dbReference type="PROSITE-ProRule" id="PRU00221"/>
    </source>
</evidence>
<dbReference type="SMART" id="SM00320">
    <property type="entry name" value="WD40"/>
    <property type="match status" value="7"/>
</dbReference>
<protein>
    <recommendedName>
        <fullName evidence="10">Small ribosomal subunit protein RACK1</fullName>
    </recommendedName>
</protein>
<keyword evidence="5 12" id="KW-0547">Nucleotide-binding</keyword>
<reference evidence="14 15" key="2">
    <citation type="submission" date="2018-11" db="EMBL/GenBank/DDBJ databases">
        <authorList>
            <consortium name="Pathogen Informatics"/>
        </authorList>
    </citation>
    <scope>NUCLEOTIDE SEQUENCE [LARGE SCALE GENOMIC DNA]</scope>
    <source>
        <strain evidence="14 15">MHpl1</strain>
    </source>
</reference>
<evidence type="ECO:0000256" key="10">
    <source>
        <dbReference type="ARBA" id="ARBA00035297"/>
    </source>
</evidence>
<dbReference type="InterPro" id="IPR003959">
    <property type="entry name" value="ATPase_AAA_core"/>
</dbReference>
<dbReference type="SUPFAM" id="SSF52540">
    <property type="entry name" value="P-loop containing nucleoside triphosphate hydrolases"/>
    <property type="match status" value="1"/>
</dbReference>
<dbReference type="Gene3D" id="2.130.10.10">
    <property type="entry name" value="YVTN repeat-like/Quinoprotein amine dehydrogenase"/>
    <property type="match status" value="1"/>
</dbReference>
<dbReference type="CDD" id="cd00200">
    <property type="entry name" value="WD40"/>
    <property type="match status" value="1"/>
</dbReference>
<evidence type="ECO:0000256" key="2">
    <source>
        <dbReference type="ARBA" id="ARBA00007253"/>
    </source>
</evidence>
<dbReference type="Gene3D" id="3.40.50.300">
    <property type="entry name" value="P-loop containing nucleotide triphosphate hydrolases"/>
    <property type="match status" value="1"/>
</dbReference>
<dbReference type="FunFam" id="3.40.50.300:FF:000538">
    <property type="entry name" value="ATPase family AAA domain-containing protein 1"/>
    <property type="match status" value="1"/>
</dbReference>
<dbReference type="InterPro" id="IPR001680">
    <property type="entry name" value="WD40_rpt"/>
</dbReference>
<dbReference type="InterPro" id="IPR015943">
    <property type="entry name" value="WD40/YVTN_repeat-like_dom_sf"/>
</dbReference>
<dbReference type="InterPro" id="IPR045223">
    <property type="entry name" value="RACK1-like"/>
</dbReference>
<evidence type="ECO:0000313" key="14">
    <source>
        <dbReference type="EMBL" id="VDO26693.1"/>
    </source>
</evidence>
<evidence type="ECO:0000259" key="13">
    <source>
        <dbReference type="SMART" id="SM00382"/>
    </source>
</evidence>
<dbReference type="SUPFAM" id="SSF50978">
    <property type="entry name" value="WD40 repeat-like"/>
    <property type="match status" value="1"/>
</dbReference>
<comment type="subcellular location">
    <subcellularLocation>
        <location evidence="1">Mitochondrion</location>
    </subcellularLocation>
</comment>
<dbReference type="GO" id="GO:1990904">
    <property type="term" value="C:ribonucleoprotein complex"/>
    <property type="evidence" value="ECO:0007669"/>
    <property type="project" value="UniProtKB-KW"/>
</dbReference>
<dbReference type="WBParaSite" id="HPLM_0000567101-mRNA-1">
    <property type="protein sequence ID" value="HPLM_0000567101-mRNA-1"/>
    <property type="gene ID" value="HPLM_0000567101"/>
</dbReference>
<dbReference type="EMBL" id="UZAF01016371">
    <property type="protein sequence ID" value="VDO26693.1"/>
    <property type="molecule type" value="Genomic_DNA"/>
</dbReference>
<dbReference type="PANTHER" id="PTHR19868">
    <property type="entry name" value="RECEPTOR FOR ACTIVATED PROTEIN KINASE C RACK1"/>
    <property type="match status" value="1"/>
</dbReference>
<dbReference type="Pfam" id="PF17862">
    <property type="entry name" value="AAA_lid_3"/>
    <property type="match status" value="1"/>
</dbReference>
<evidence type="ECO:0000256" key="7">
    <source>
        <dbReference type="ARBA" id="ARBA00022980"/>
    </source>
</evidence>
<dbReference type="GO" id="GO:0016887">
    <property type="term" value="F:ATP hydrolysis activity"/>
    <property type="evidence" value="ECO:0007669"/>
    <property type="project" value="InterPro"/>
</dbReference>
<feature type="repeat" description="WD" evidence="11">
    <location>
        <begin position="193"/>
        <end position="234"/>
    </location>
</feature>
<evidence type="ECO:0000313" key="16">
    <source>
        <dbReference type="WBParaSite" id="HPLM_0000567101-mRNA-1"/>
    </source>
</evidence>
<accession>A0A158QL25</accession>
<dbReference type="InterPro" id="IPR041569">
    <property type="entry name" value="AAA_lid_3"/>
</dbReference>
<dbReference type="InterPro" id="IPR036322">
    <property type="entry name" value="WD40_repeat_dom_sf"/>
</dbReference>
<dbReference type="GO" id="GO:0005739">
    <property type="term" value="C:mitochondrion"/>
    <property type="evidence" value="ECO:0007669"/>
    <property type="project" value="UniProtKB-SubCell"/>
</dbReference>
<dbReference type="PROSITE" id="PS50082">
    <property type="entry name" value="WD_REPEATS_2"/>
    <property type="match status" value="6"/>
</dbReference>
<comment type="similarity">
    <text evidence="2">Belongs to the WD repeat G protein beta family. Ribosomal protein RACK1 subfamily.</text>
</comment>
<feature type="repeat" description="WD" evidence="11">
    <location>
        <begin position="12"/>
        <end position="49"/>
    </location>
</feature>
<evidence type="ECO:0000256" key="1">
    <source>
        <dbReference type="ARBA" id="ARBA00004173"/>
    </source>
</evidence>
<gene>
    <name evidence="14" type="ORF">HPLM_LOCUS5663</name>
</gene>
<dbReference type="PROSITE" id="PS50294">
    <property type="entry name" value="WD_REPEATS_REGION"/>
    <property type="match status" value="5"/>
</dbReference>
<organism evidence="16">
    <name type="scientific">Haemonchus placei</name>
    <name type="common">Barber's pole worm</name>
    <dbReference type="NCBI Taxonomy" id="6290"/>
    <lineage>
        <taxon>Eukaryota</taxon>
        <taxon>Metazoa</taxon>
        <taxon>Ecdysozoa</taxon>
        <taxon>Nematoda</taxon>
        <taxon>Chromadorea</taxon>
        <taxon>Rhabditida</taxon>
        <taxon>Rhabditina</taxon>
        <taxon>Rhabditomorpha</taxon>
        <taxon>Strongyloidea</taxon>
        <taxon>Trichostrongylidae</taxon>
        <taxon>Haemonchus</taxon>
    </lineage>
</organism>
<evidence type="ECO:0000256" key="9">
    <source>
        <dbReference type="ARBA" id="ARBA00023274"/>
    </source>
</evidence>
<dbReference type="Pfam" id="PF00400">
    <property type="entry name" value="WD40"/>
    <property type="match status" value="7"/>
</dbReference>
<keyword evidence="3 11" id="KW-0853">WD repeat</keyword>
<dbReference type="InterPro" id="IPR027417">
    <property type="entry name" value="P-loop_NTPase"/>
</dbReference>
<dbReference type="InterPro" id="IPR020472">
    <property type="entry name" value="WD40_PAC1"/>
</dbReference>
<dbReference type="SMART" id="SM00382">
    <property type="entry name" value="AAA"/>
    <property type="match status" value="1"/>
</dbReference>
<dbReference type="CDD" id="cd19520">
    <property type="entry name" value="RecA-like_ATAD1"/>
    <property type="match status" value="1"/>
</dbReference>
<dbReference type="PROSITE" id="PS00678">
    <property type="entry name" value="WD_REPEATS_1"/>
    <property type="match status" value="4"/>
</dbReference>
<dbReference type="InterPro" id="IPR003593">
    <property type="entry name" value="AAA+_ATPase"/>
</dbReference>
<evidence type="ECO:0000256" key="4">
    <source>
        <dbReference type="ARBA" id="ARBA00022737"/>
    </source>
</evidence>
<keyword evidence="7" id="KW-0689">Ribosomal protein</keyword>
<comment type="similarity">
    <text evidence="12">Belongs to the AAA ATPase family.</text>
</comment>
<dbReference type="GO" id="GO:0045182">
    <property type="term" value="F:translation regulator activity"/>
    <property type="evidence" value="ECO:0007669"/>
    <property type="project" value="InterPro"/>
</dbReference>
<dbReference type="FunFam" id="2.130.10.10:FF:000018">
    <property type="entry name" value="Receptor for activated C kinase 1"/>
    <property type="match status" value="1"/>
</dbReference>
<reference evidence="16" key="1">
    <citation type="submission" date="2016-04" db="UniProtKB">
        <authorList>
            <consortium name="WormBaseParasite"/>
        </authorList>
    </citation>
    <scope>IDENTIFICATION</scope>
</reference>
<dbReference type="Proteomes" id="UP000268014">
    <property type="component" value="Unassembled WGS sequence"/>
</dbReference>
<sequence>MVVEQMQLKGTLEGHNGWVTQIATFTHNDKTTVISSSRDRTIILWDVDNVVSDIDAIGRPVKALTGHNHFVSDVAISSDGQFALSGSWDKTLRLWDLTTGQSTRQFSSHTKDVLSVAFSADNRQIVSGSRDRSIKLWNTLAQCKYTITEDCHTDWVSTVRFSPSTRDPVIVSAGWDKIVKVWNLGNCRLKTNHIGHTGYVSTVTVSPDGSLCASGGKDGQAMLWDLNEGKHLYTLNGNDVIHAMAFSPNRYWLCAAVGPVIKIWDLEDKREIEELKPDITGKTMTAPQCVSLAWSQDGQTLYAGYTDNVIRVWQVSVAQLFQELGLSEKIELNEHELRIATQFVGGEDAGAEWDDIGGCDELIADMKDRIILPLQIAAESDSPLLCPPKGILLYGPPGCGKTLLAKAVARAAGCRFINLQVSNLTDKWYGESQKLAAAVFSVAQKFQPTIIFIDEIDSFLRDRQAQDHEATAMMKAQFMSLWDGFASTNDKIIVMGATNRPQDVDPAILRRMSARFAIPMPTEKQREQILKVILRQENLSESVDLEKIASMAQGLSGSDLKEVCRLAVLSRAKATLADQGSLRNRQPIQGEDMESALLKYSRAYQQMTEHGLD</sequence>
<evidence type="ECO:0000256" key="6">
    <source>
        <dbReference type="ARBA" id="ARBA00022840"/>
    </source>
</evidence>
<dbReference type="InterPro" id="IPR019775">
    <property type="entry name" value="WD40_repeat_CS"/>
</dbReference>
<keyword evidence="9" id="KW-0687">Ribonucleoprotein</keyword>
<dbReference type="OrthoDB" id="7875889at2759"/>
<feature type="repeat" description="WD" evidence="11">
    <location>
        <begin position="106"/>
        <end position="138"/>
    </location>
</feature>
<dbReference type="STRING" id="6290.A0A158QL25"/>
<feature type="repeat" description="WD" evidence="11">
    <location>
        <begin position="291"/>
        <end position="323"/>
    </location>
</feature>
<name>A0A158QL25_HAEPC</name>
<evidence type="ECO:0000256" key="8">
    <source>
        <dbReference type="ARBA" id="ARBA00023128"/>
    </source>
</evidence>
<evidence type="ECO:0000313" key="15">
    <source>
        <dbReference type="Proteomes" id="UP000268014"/>
    </source>
</evidence>
<proteinExistence type="inferred from homology"/>
<dbReference type="Gene3D" id="1.10.8.60">
    <property type="match status" value="1"/>
</dbReference>